<proteinExistence type="predicted"/>
<evidence type="ECO:0000259" key="3">
    <source>
        <dbReference type="PROSITE" id="PS51186"/>
    </source>
</evidence>
<evidence type="ECO:0000256" key="1">
    <source>
        <dbReference type="ARBA" id="ARBA00022679"/>
    </source>
</evidence>
<dbReference type="Gene3D" id="3.40.630.30">
    <property type="match status" value="1"/>
</dbReference>
<dbReference type="Pfam" id="PF00583">
    <property type="entry name" value="Acetyltransf_1"/>
    <property type="match status" value="1"/>
</dbReference>
<accession>A0A7C9KZW6</accession>
<organism evidence="4 5">
    <name type="scientific">Sandarakinorhabdus fusca</name>
    <dbReference type="NCBI Taxonomy" id="1439888"/>
    <lineage>
        <taxon>Bacteria</taxon>
        <taxon>Pseudomonadati</taxon>
        <taxon>Pseudomonadota</taxon>
        <taxon>Alphaproteobacteria</taxon>
        <taxon>Sphingomonadales</taxon>
        <taxon>Sphingosinicellaceae</taxon>
        <taxon>Sandarakinorhabdus</taxon>
    </lineage>
</organism>
<reference evidence="4 5" key="1">
    <citation type="submission" date="2019-09" db="EMBL/GenBank/DDBJ databases">
        <title>Polymorphobacter sp. isolated from a lake in China.</title>
        <authorList>
            <person name="Liu Z."/>
        </authorList>
    </citation>
    <scope>NUCLEOTIDE SEQUENCE [LARGE SCALE GENOMIC DNA]</scope>
    <source>
        <strain evidence="4 5">D40P</strain>
    </source>
</reference>
<keyword evidence="5" id="KW-1185">Reference proteome</keyword>
<dbReference type="InterPro" id="IPR000182">
    <property type="entry name" value="GNAT_dom"/>
</dbReference>
<feature type="domain" description="N-acetyltransferase" evidence="3">
    <location>
        <begin position="17"/>
        <end position="170"/>
    </location>
</feature>
<keyword evidence="1 4" id="KW-0808">Transferase</keyword>
<dbReference type="EMBL" id="WIOL01000007">
    <property type="protein sequence ID" value="MQT18488.1"/>
    <property type="molecule type" value="Genomic_DNA"/>
</dbReference>
<dbReference type="InterPro" id="IPR016181">
    <property type="entry name" value="Acyl_CoA_acyltransferase"/>
</dbReference>
<gene>
    <name evidence="4" type="ORF">F3168_14635</name>
</gene>
<dbReference type="PANTHER" id="PTHR43800">
    <property type="entry name" value="PEPTIDYL-LYSINE N-ACETYLTRANSFERASE YJAB"/>
    <property type="match status" value="1"/>
</dbReference>
<evidence type="ECO:0000256" key="2">
    <source>
        <dbReference type="ARBA" id="ARBA00023315"/>
    </source>
</evidence>
<comment type="caution">
    <text evidence="4">The sequence shown here is derived from an EMBL/GenBank/DDBJ whole genome shotgun (WGS) entry which is preliminary data.</text>
</comment>
<dbReference type="Proteomes" id="UP000481327">
    <property type="component" value="Unassembled WGS sequence"/>
</dbReference>
<protein>
    <submittedName>
        <fullName evidence="4">GNAT family N-acetyltransferase</fullName>
    </submittedName>
</protein>
<dbReference type="SUPFAM" id="SSF55729">
    <property type="entry name" value="Acyl-CoA N-acyltransferases (Nat)"/>
    <property type="match status" value="1"/>
</dbReference>
<dbReference type="GO" id="GO:0016747">
    <property type="term" value="F:acyltransferase activity, transferring groups other than amino-acyl groups"/>
    <property type="evidence" value="ECO:0007669"/>
    <property type="project" value="InterPro"/>
</dbReference>
<dbReference type="PROSITE" id="PS51186">
    <property type="entry name" value="GNAT"/>
    <property type="match status" value="1"/>
</dbReference>
<evidence type="ECO:0000313" key="5">
    <source>
        <dbReference type="Proteomes" id="UP000481327"/>
    </source>
</evidence>
<dbReference type="AlphaFoldDB" id="A0A7C9KZW6"/>
<dbReference type="CDD" id="cd04301">
    <property type="entry name" value="NAT_SF"/>
    <property type="match status" value="1"/>
</dbReference>
<keyword evidence="2" id="KW-0012">Acyltransferase</keyword>
<name>A0A7C9KZW6_9SPHN</name>
<dbReference type="OrthoDB" id="275336at2"/>
<evidence type="ECO:0000313" key="4">
    <source>
        <dbReference type="EMBL" id="MQT18488.1"/>
    </source>
</evidence>
<dbReference type="PANTHER" id="PTHR43800:SF1">
    <property type="entry name" value="PEPTIDYL-LYSINE N-ACETYLTRANSFERASE YJAB"/>
    <property type="match status" value="1"/>
</dbReference>
<sequence>MLAPLPIGEPRKSALRLEHWPAPVDRTRYLWLFRQIGAPWLWRGRLVMDADALAAVLDSRTTTVHVATRRDGTPVGLLELDFSVAHTCEIAYFGLVPGMTGNGHGAWLMAHALRMAWVPAVKRVWVHTCDLDHPAALGFYQRHGFVPFERAVEIYPDPRATGLYARDVAPGIPLL</sequence>